<evidence type="ECO:0000259" key="2">
    <source>
        <dbReference type="Pfam" id="PF13966"/>
    </source>
</evidence>
<dbReference type="Pfam" id="PF13456">
    <property type="entry name" value="RVT_3"/>
    <property type="match status" value="1"/>
</dbReference>
<dbReference type="InterPro" id="IPR002156">
    <property type="entry name" value="RNaseH_domain"/>
</dbReference>
<dbReference type="SUPFAM" id="SSF53098">
    <property type="entry name" value="Ribonuclease H-like"/>
    <property type="match status" value="1"/>
</dbReference>
<protein>
    <recommendedName>
        <fullName evidence="5">RNase H type-1 domain-containing protein</fullName>
    </recommendedName>
</protein>
<proteinExistence type="predicted"/>
<dbReference type="PANTHER" id="PTHR47074:SF61">
    <property type="entry name" value="RNASE H TYPE-1 DOMAIN-CONTAINING PROTEIN"/>
    <property type="match status" value="1"/>
</dbReference>
<dbReference type="InterPro" id="IPR044730">
    <property type="entry name" value="RNase_H-like_dom_plant"/>
</dbReference>
<dbReference type="InterPro" id="IPR026960">
    <property type="entry name" value="RVT-Znf"/>
</dbReference>
<dbReference type="PANTHER" id="PTHR47074">
    <property type="entry name" value="BNAC02G40300D PROTEIN"/>
    <property type="match status" value="1"/>
</dbReference>
<gene>
    <name evidence="3" type="ORF">V6N12_043047</name>
</gene>
<feature type="domain" description="Reverse transcriptase zinc-binding" evidence="2">
    <location>
        <begin position="105"/>
        <end position="159"/>
    </location>
</feature>
<evidence type="ECO:0000313" key="4">
    <source>
        <dbReference type="Proteomes" id="UP001472677"/>
    </source>
</evidence>
<dbReference type="InterPro" id="IPR036397">
    <property type="entry name" value="RNaseH_sf"/>
</dbReference>
<dbReference type="InterPro" id="IPR052929">
    <property type="entry name" value="RNase_H-like_EbsB-rel"/>
</dbReference>
<comment type="caution">
    <text evidence="3">The sequence shown here is derived from an EMBL/GenBank/DDBJ whole genome shotgun (WGS) entry which is preliminary data.</text>
</comment>
<evidence type="ECO:0000313" key="3">
    <source>
        <dbReference type="EMBL" id="KAK8539421.1"/>
    </source>
</evidence>
<dbReference type="EMBL" id="JBBPBM010000026">
    <property type="protein sequence ID" value="KAK8539421.1"/>
    <property type="molecule type" value="Genomic_DNA"/>
</dbReference>
<keyword evidence="4" id="KW-1185">Reference proteome</keyword>
<organism evidence="3 4">
    <name type="scientific">Hibiscus sabdariffa</name>
    <name type="common">roselle</name>
    <dbReference type="NCBI Taxonomy" id="183260"/>
    <lineage>
        <taxon>Eukaryota</taxon>
        <taxon>Viridiplantae</taxon>
        <taxon>Streptophyta</taxon>
        <taxon>Embryophyta</taxon>
        <taxon>Tracheophyta</taxon>
        <taxon>Spermatophyta</taxon>
        <taxon>Magnoliopsida</taxon>
        <taxon>eudicotyledons</taxon>
        <taxon>Gunneridae</taxon>
        <taxon>Pentapetalae</taxon>
        <taxon>rosids</taxon>
        <taxon>malvids</taxon>
        <taxon>Malvales</taxon>
        <taxon>Malvaceae</taxon>
        <taxon>Malvoideae</taxon>
        <taxon>Hibiscus</taxon>
    </lineage>
</organism>
<dbReference type="InterPro" id="IPR012337">
    <property type="entry name" value="RNaseH-like_sf"/>
</dbReference>
<reference evidence="3 4" key="1">
    <citation type="journal article" date="2024" name="G3 (Bethesda)">
        <title>Genome assembly of Hibiscus sabdariffa L. provides insights into metabolisms of medicinal natural products.</title>
        <authorList>
            <person name="Kim T."/>
        </authorList>
    </citation>
    <scope>NUCLEOTIDE SEQUENCE [LARGE SCALE GENOMIC DNA]</scope>
    <source>
        <strain evidence="3">TK-2024</strain>
        <tissue evidence="3">Old leaves</tissue>
    </source>
</reference>
<sequence length="343" mass="38431">MEPECEEQIRNFWQSNTDPLPAKLSSLGIVLSDWSIQNKLARRRYAKELTAKLASLSVLDPDDETLVELLEVKLALNLEVDKNEKSLCGSDAYPNENTTPCHADSISVYTTIWSTNLPQKVKINAWRFIKNYLPTTSNLALRRLHPRLGCCFRDMAQESESLPSSHPFATRSVSEARWSPPPADHVKVNFDASYLTISRESVSGVLIRDVNGLVLAACVHSHLNVPNSEVAKALACDQVVSFARSLSFRREIVEGDSSSIIKKVQSSSLDKSDSFAMIVNVKRRISDFANITFHHVRRSLNELAHVLAKLGRLLPLPKTWMGEAPILIEEAVLRDRWWIASSA</sequence>
<dbReference type="CDD" id="cd06222">
    <property type="entry name" value="RNase_H_like"/>
    <property type="match status" value="1"/>
</dbReference>
<name>A0ABR2DI28_9ROSI</name>
<accession>A0ABR2DI28</accession>
<evidence type="ECO:0008006" key="5">
    <source>
        <dbReference type="Google" id="ProtNLM"/>
    </source>
</evidence>
<dbReference type="Gene3D" id="3.30.420.10">
    <property type="entry name" value="Ribonuclease H-like superfamily/Ribonuclease H"/>
    <property type="match status" value="1"/>
</dbReference>
<feature type="domain" description="RNase H type-1" evidence="1">
    <location>
        <begin position="189"/>
        <end position="310"/>
    </location>
</feature>
<dbReference type="Pfam" id="PF13966">
    <property type="entry name" value="zf-RVT"/>
    <property type="match status" value="1"/>
</dbReference>
<dbReference type="Proteomes" id="UP001472677">
    <property type="component" value="Unassembled WGS sequence"/>
</dbReference>
<evidence type="ECO:0000259" key="1">
    <source>
        <dbReference type="Pfam" id="PF13456"/>
    </source>
</evidence>